<protein>
    <recommendedName>
        <fullName evidence="7">Endoribonuclease YoeB</fullName>
    </recommendedName>
    <alternativeName>
        <fullName evidence="6">Putative mRNA interferase YoeB</fullName>
    </alternativeName>
</protein>
<evidence type="ECO:0000256" key="5">
    <source>
        <dbReference type="ARBA" id="ARBA00022801"/>
    </source>
</evidence>
<keyword evidence="2" id="KW-1277">Toxin-antitoxin system</keyword>
<evidence type="ECO:0000256" key="7">
    <source>
        <dbReference type="ARBA" id="ARBA00050056"/>
    </source>
</evidence>
<comment type="caution">
    <text evidence="8">The sequence shown here is derived from an EMBL/GenBank/DDBJ whole genome shotgun (WGS) entry which is preliminary data.</text>
</comment>
<dbReference type="EMBL" id="JQCQ01000019">
    <property type="protein sequence ID" value="KRO24893.1"/>
    <property type="molecule type" value="Genomic_DNA"/>
</dbReference>
<name>A0A0R2NLH7_9LACO</name>
<evidence type="ECO:0000313" key="9">
    <source>
        <dbReference type="Proteomes" id="UP000051249"/>
    </source>
</evidence>
<dbReference type="AlphaFoldDB" id="A0A0R2NLH7"/>
<dbReference type="GO" id="GO:0045892">
    <property type="term" value="P:negative regulation of DNA-templated transcription"/>
    <property type="evidence" value="ECO:0007669"/>
    <property type="project" value="TreeGrafter"/>
</dbReference>
<keyword evidence="5" id="KW-0378">Hydrolase</keyword>
<evidence type="ECO:0000256" key="4">
    <source>
        <dbReference type="ARBA" id="ARBA00022759"/>
    </source>
</evidence>
<evidence type="ECO:0000313" key="8">
    <source>
        <dbReference type="EMBL" id="KRO24893.1"/>
    </source>
</evidence>
<evidence type="ECO:0000256" key="3">
    <source>
        <dbReference type="ARBA" id="ARBA00022722"/>
    </source>
</evidence>
<comment type="similarity">
    <text evidence="1">Belongs to the YoeB family.</text>
</comment>
<dbReference type="SUPFAM" id="SSF143011">
    <property type="entry name" value="RelE-like"/>
    <property type="match status" value="1"/>
</dbReference>
<dbReference type="GO" id="GO:0006401">
    <property type="term" value="P:RNA catabolic process"/>
    <property type="evidence" value="ECO:0007669"/>
    <property type="project" value="InterPro"/>
</dbReference>
<sequence length="80" mass="9458">MSYSVRIKNSAKEDLRKLKQSNLRSNFQEVVDTLKRDPFEKSQSVERLVPPTSGLYSRRLNSQHRVVYSVDKDKREVIIY</sequence>
<dbReference type="Pfam" id="PF06769">
    <property type="entry name" value="YoeB_toxin"/>
    <property type="match status" value="1"/>
</dbReference>
<dbReference type="NCBIfam" id="TIGR02116">
    <property type="entry name" value="toxin_Txe_YoeB"/>
    <property type="match status" value="1"/>
</dbReference>
<dbReference type="OrthoDB" id="9801102at2"/>
<dbReference type="GO" id="GO:0016787">
    <property type="term" value="F:hydrolase activity"/>
    <property type="evidence" value="ECO:0007669"/>
    <property type="project" value="UniProtKB-KW"/>
</dbReference>
<dbReference type="PANTHER" id="PTHR38039:SF1">
    <property type="entry name" value="TOXIN YOEB"/>
    <property type="match status" value="1"/>
</dbReference>
<accession>A0A0R2NLH7</accession>
<reference evidence="8 9" key="1">
    <citation type="journal article" date="2015" name="Genome Announc.">
        <title>Expanding the biotechnology potential of lactobacilli through comparative genomics of 213 strains and associated genera.</title>
        <authorList>
            <person name="Sun Z."/>
            <person name="Harris H.M."/>
            <person name="McCann A."/>
            <person name="Guo C."/>
            <person name="Argimon S."/>
            <person name="Zhang W."/>
            <person name="Yang X."/>
            <person name="Jeffery I.B."/>
            <person name="Cooney J.C."/>
            <person name="Kagawa T.F."/>
            <person name="Liu W."/>
            <person name="Song Y."/>
            <person name="Salvetti E."/>
            <person name="Wrobel A."/>
            <person name="Rasinkangas P."/>
            <person name="Parkhill J."/>
            <person name="Rea M.C."/>
            <person name="O'Sullivan O."/>
            <person name="Ritari J."/>
            <person name="Douillard F.P."/>
            <person name="Paul Ross R."/>
            <person name="Yang R."/>
            <person name="Briner A.E."/>
            <person name="Felis G.E."/>
            <person name="de Vos W.M."/>
            <person name="Barrangou R."/>
            <person name="Klaenhammer T.R."/>
            <person name="Caufield P.W."/>
            <person name="Cui Y."/>
            <person name="Zhang H."/>
            <person name="O'Toole P.W."/>
        </authorList>
    </citation>
    <scope>NUCLEOTIDE SEQUENCE [LARGE SCALE GENOMIC DNA]</scope>
    <source>
        <strain evidence="8 9">DSM 23026</strain>
    </source>
</reference>
<gene>
    <name evidence="8" type="ORF">IV88_GL000557</name>
</gene>
<keyword evidence="4" id="KW-0255">Endonuclease</keyword>
<keyword evidence="3" id="KW-0540">Nuclease</keyword>
<dbReference type="InterPro" id="IPR009614">
    <property type="entry name" value="YoeB_toxin"/>
</dbReference>
<evidence type="ECO:0000256" key="2">
    <source>
        <dbReference type="ARBA" id="ARBA00022649"/>
    </source>
</evidence>
<dbReference type="PANTHER" id="PTHR38039">
    <property type="entry name" value="TOXIN YOEB"/>
    <property type="match status" value="1"/>
</dbReference>
<dbReference type="RefSeq" id="WP_057799640.1">
    <property type="nucleotide sequence ID" value="NZ_BJZZ01000020.1"/>
</dbReference>
<keyword evidence="9" id="KW-1185">Reference proteome</keyword>
<organism evidence="8 9">
    <name type="scientific">Pediococcus argentinicus</name>
    <dbReference type="NCBI Taxonomy" id="480391"/>
    <lineage>
        <taxon>Bacteria</taxon>
        <taxon>Bacillati</taxon>
        <taxon>Bacillota</taxon>
        <taxon>Bacilli</taxon>
        <taxon>Lactobacillales</taxon>
        <taxon>Lactobacillaceae</taxon>
        <taxon>Pediococcus</taxon>
    </lineage>
</organism>
<dbReference type="GO" id="GO:0004519">
    <property type="term" value="F:endonuclease activity"/>
    <property type="evidence" value="ECO:0007669"/>
    <property type="project" value="UniProtKB-KW"/>
</dbReference>
<dbReference type="InterPro" id="IPR035093">
    <property type="entry name" value="RelE/ParE_toxin_dom_sf"/>
</dbReference>
<evidence type="ECO:0000256" key="6">
    <source>
        <dbReference type="ARBA" id="ARBA00030388"/>
    </source>
</evidence>
<dbReference type="Proteomes" id="UP000051249">
    <property type="component" value="Unassembled WGS sequence"/>
</dbReference>
<proteinExistence type="inferred from homology"/>
<dbReference type="Gene3D" id="3.30.2310.20">
    <property type="entry name" value="RelE-like"/>
    <property type="match status" value="1"/>
</dbReference>
<evidence type="ECO:0000256" key="1">
    <source>
        <dbReference type="ARBA" id="ARBA00008172"/>
    </source>
</evidence>
<dbReference type="PATRIC" id="fig|480391.4.peg.565"/>